<dbReference type="GeneID" id="40100544"/>
<proteinExistence type="predicted"/>
<evidence type="ECO:0000313" key="1">
    <source>
        <dbReference type="EMBL" id="SOK58403.1"/>
    </source>
</evidence>
<organism evidence="1 3">
    <name type="scientific">Yersinia phage fHe-Yen9-04</name>
    <dbReference type="NCBI Taxonomy" id="2052742"/>
    <lineage>
        <taxon>Viruses</taxon>
        <taxon>Duplodnaviria</taxon>
        <taxon>Heunggongvirae</taxon>
        <taxon>Uroviricota</taxon>
        <taxon>Caudoviricetes</taxon>
        <taxon>Eneladusvirus</taxon>
        <taxon>Eneladusvirus Yen904</taxon>
    </lineage>
</organism>
<dbReference type="EMBL" id="LT960551">
    <property type="protein sequence ID" value="SOK58403.1"/>
    <property type="molecule type" value="Genomic_DNA"/>
</dbReference>
<reference evidence="3" key="1">
    <citation type="submission" date="2017-10" db="EMBL/GenBank/DDBJ databases">
        <authorList>
            <person name="Skurnik M."/>
        </authorList>
    </citation>
    <scope>NUCLEOTIDE SEQUENCE [LARGE SCALE GENOMIC DNA]</scope>
</reference>
<name>A0A2C9CX66_9CAUD</name>
<dbReference type="Proteomes" id="UP000317227">
    <property type="component" value="Segment"/>
</dbReference>
<protein>
    <submittedName>
        <fullName evidence="1">G126 protein</fullName>
    </submittedName>
</protein>
<dbReference type="KEGG" id="vg:40100544"/>
<keyword evidence="3" id="KW-1185">Reference proteome</keyword>
<accession>A0A2C9CX66</accession>
<dbReference type="EMBL" id="LR596615">
    <property type="protein sequence ID" value="VUE36172.1"/>
    <property type="molecule type" value="Genomic_DNA"/>
</dbReference>
<dbReference type="Proteomes" id="UP000240931">
    <property type="component" value="Segment"/>
</dbReference>
<gene>
    <name evidence="1" type="primary">g126</name>
</gene>
<sequence length="108" mass="12931">MNIPNENYLGSIIHLYNGLNFKVKFSLSTEEYQYLRKKYNVKKIVPRNQRICWKCDKSTVSKNIKSTNLCDDCYKNSANQYYYNYHRLVSIDSVPMIYKIYTGKIYDN</sequence>
<dbReference type="RefSeq" id="YP_009623736.1">
    <property type="nucleotide sequence ID" value="NC_042116.1"/>
</dbReference>
<reference evidence="1" key="2">
    <citation type="submission" date="2017-10" db="EMBL/GenBank/DDBJ databases">
        <authorList>
            <person name="Banno H."/>
            <person name="Chua N.-H."/>
        </authorList>
    </citation>
    <scope>NUCLEOTIDE SEQUENCE [LARGE SCALE GENOMIC DNA]</scope>
</reference>
<evidence type="ECO:0000313" key="4">
    <source>
        <dbReference type="Proteomes" id="UP000317227"/>
    </source>
</evidence>
<evidence type="ECO:0000313" key="3">
    <source>
        <dbReference type="Proteomes" id="UP000240931"/>
    </source>
</evidence>
<evidence type="ECO:0000313" key="2">
    <source>
        <dbReference type="EMBL" id="VUE36172.1"/>
    </source>
</evidence>
<reference evidence="2 4" key="3">
    <citation type="submission" date="2019-06" db="EMBL/GenBank/DDBJ databases">
        <authorList>
            <person name="Bower L."/>
            <person name="Leinonen R."/>
        </authorList>
    </citation>
    <scope>NUCLEOTIDE SEQUENCE [LARGE SCALE GENOMIC DNA]</scope>
</reference>